<dbReference type="PRINTS" id="PR00953">
    <property type="entry name" value="TYPE3IMRPROT"/>
</dbReference>
<keyword evidence="8" id="KW-0966">Cell projection</keyword>
<feature type="transmembrane region" description="Helical" evidence="7">
    <location>
        <begin position="213"/>
        <end position="237"/>
    </location>
</feature>
<evidence type="ECO:0000256" key="1">
    <source>
        <dbReference type="ARBA" id="ARBA00004651"/>
    </source>
</evidence>
<accession>A0A3S2Z5M4</accession>
<evidence type="ECO:0000313" key="9">
    <source>
        <dbReference type="Proteomes" id="UP000287447"/>
    </source>
</evidence>
<comment type="similarity">
    <text evidence="2">Belongs to the FliR/MopE/SpaR family.</text>
</comment>
<feature type="transmembrane region" description="Helical" evidence="7">
    <location>
        <begin position="91"/>
        <end position="114"/>
    </location>
</feature>
<dbReference type="InterPro" id="IPR002010">
    <property type="entry name" value="T3SS_IM_R"/>
</dbReference>
<reference evidence="9" key="1">
    <citation type="submission" date="2019-01" db="EMBL/GenBank/DDBJ databases">
        <title>Gri0909 isolated from a small marine red alga.</title>
        <authorList>
            <person name="Kim J."/>
            <person name="Jeong S.E."/>
            <person name="Jeon C.O."/>
        </authorList>
    </citation>
    <scope>NUCLEOTIDE SEQUENCE [LARGE SCALE GENOMIC DNA]</scope>
    <source>
        <strain evidence="9">Gri0909</strain>
    </source>
</reference>
<keyword evidence="6 7" id="KW-0472">Membrane</keyword>
<evidence type="ECO:0000256" key="6">
    <source>
        <dbReference type="ARBA" id="ARBA00023136"/>
    </source>
</evidence>
<dbReference type="GO" id="GO:0005886">
    <property type="term" value="C:plasma membrane"/>
    <property type="evidence" value="ECO:0007669"/>
    <property type="project" value="UniProtKB-SubCell"/>
</dbReference>
<dbReference type="EMBL" id="SADE01000003">
    <property type="protein sequence ID" value="RVU34636.1"/>
    <property type="molecule type" value="Genomic_DNA"/>
</dbReference>
<feature type="transmembrane region" description="Helical" evidence="7">
    <location>
        <begin position="6"/>
        <end position="27"/>
    </location>
</feature>
<dbReference type="RefSeq" id="WP_127766644.1">
    <property type="nucleotide sequence ID" value="NZ_SADE01000003.1"/>
</dbReference>
<feature type="transmembrane region" description="Helical" evidence="7">
    <location>
        <begin position="180"/>
        <end position="201"/>
    </location>
</feature>
<dbReference type="Proteomes" id="UP000287447">
    <property type="component" value="Unassembled WGS sequence"/>
</dbReference>
<keyword evidence="9" id="KW-1185">Reference proteome</keyword>
<feature type="transmembrane region" description="Helical" evidence="7">
    <location>
        <begin position="39"/>
        <end position="55"/>
    </location>
</feature>
<keyword evidence="3" id="KW-1003">Cell membrane</keyword>
<keyword evidence="4 7" id="KW-0812">Transmembrane</keyword>
<evidence type="ECO:0000313" key="8">
    <source>
        <dbReference type="EMBL" id="RVU34636.1"/>
    </source>
</evidence>
<dbReference type="Pfam" id="PF01311">
    <property type="entry name" value="Bac_export_1"/>
    <property type="match status" value="1"/>
</dbReference>
<comment type="subcellular location">
    <subcellularLocation>
        <location evidence="1">Cell membrane</location>
        <topology evidence="1">Multi-pass membrane protein</topology>
    </subcellularLocation>
</comment>
<dbReference type="PANTHER" id="PTHR30065">
    <property type="entry name" value="FLAGELLAR BIOSYNTHETIC PROTEIN FLIR"/>
    <property type="match status" value="1"/>
</dbReference>
<evidence type="ECO:0000256" key="7">
    <source>
        <dbReference type="SAM" id="Phobius"/>
    </source>
</evidence>
<keyword evidence="8" id="KW-0282">Flagellum</keyword>
<evidence type="ECO:0000256" key="4">
    <source>
        <dbReference type="ARBA" id="ARBA00022692"/>
    </source>
</evidence>
<gene>
    <name evidence="8" type="ORF">EOI86_17415</name>
</gene>
<keyword evidence="8" id="KW-0969">Cilium</keyword>
<keyword evidence="5 7" id="KW-1133">Transmembrane helix</keyword>
<organism evidence="8 9">
    <name type="scientific">Hwanghaeella grinnelliae</name>
    <dbReference type="NCBI Taxonomy" id="2500179"/>
    <lineage>
        <taxon>Bacteria</taxon>
        <taxon>Pseudomonadati</taxon>
        <taxon>Pseudomonadota</taxon>
        <taxon>Alphaproteobacteria</taxon>
        <taxon>Rhodospirillales</taxon>
        <taxon>Rhodospirillaceae</taxon>
        <taxon>Hwanghaeella</taxon>
    </lineage>
</organism>
<proteinExistence type="inferred from homology"/>
<protein>
    <submittedName>
        <fullName evidence="8">Flagellar biosynthetic protein FliR</fullName>
    </submittedName>
</protein>
<comment type="caution">
    <text evidence="8">The sequence shown here is derived from an EMBL/GenBank/DDBJ whole genome shotgun (WGS) entry which is preliminary data.</text>
</comment>
<dbReference type="PANTHER" id="PTHR30065:SF8">
    <property type="entry name" value="FLAGELLAR BIOSYNTHETIC PROTEIN FLIR"/>
    <property type="match status" value="1"/>
</dbReference>
<evidence type="ECO:0000256" key="3">
    <source>
        <dbReference type="ARBA" id="ARBA00022475"/>
    </source>
</evidence>
<evidence type="ECO:0000256" key="2">
    <source>
        <dbReference type="ARBA" id="ARBA00009772"/>
    </source>
</evidence>
<dbReference type="AlphaFoldDB" id="A0A3S2Z5M4"/>
<evidence type="ECO:0000256" key="5">
    <source>
        <dbReference type="ARBA" id="ARBA00022989"/>
    </source>
</evidence>
<dbReference type="OrthoDB" id="9779817at2"/>
<dbReference type="GO" id="GO:0006605">
    <property type="term" value="P:protein targeting"/>
    <property type="evidence" value="ECO:0007669"/>
    <property type="project" value="InterPro"/>
</dbReference>
<feature type="transmembrane region" description="Helical" evidence="7">
    <location>
        <begin position="61"/>
        <end position="84"/>
    </location>
</feature>
<sequence>MLADLLAIQVFALMMVFVRVGATFMILPTIGEAYISPQVRLLLAMSFSIIVTPIVQDQVPAIPTAGIMAIALLIAAEILVGVFLGAMVRIMVAALSTAGMIISVITGFANALLFNPGLDDQGSLQSVLLTMLGTFLIFETDLHHVMLAGVVESYQVFQPGVMPEIGDFSQMVARAVADSFILAMKLASPFLVIGTTFYALLGLLARLMPQLQVFFLAMPLQILLGLIVLLITIQAIMTTFLGEFSDGLARFISFN</sequence>
<name>A0A3S2Z5M4_9PROT</name>